<dbReference type="AlphaFoldDB" id="A0A7X5Y2U5"/>
<dbReference type="Proteomes" id="UP000531251">
    <property type="component" value="Unassembled WGS sequence"/>
</dbReference>
<reference evidence="1 2" key="1">
    <citation type="submission" date="2020-03" db="EMBL/GenBank/DDBJ databases">
        <title>Genomic Encyclopedia of Type Strains, Phase IV (KMG-IV): sequencing the most valuable type-strain genomes for metagenomic binning, comparative biology and taxonomic classification.</title>
        <authorList>
            <person name="Goeker M."/>
        </authorList>
    </citation>
    <scope>NUCLEOTIDE SEQUENCE [LARGE SCALE GENOMIC DNA]</scope>
    <source>
        <strain evidence="1 2">DSM 7225</strain>
    </source>
</reference>
<evidence type="ECO:0000313" key="1">
    <source>
        <dbReference type="EMBL" id="NJC00059.1"/>
    </source>
</evidence>
<accession>A0A7X5Y2U5</accession>
<organism evidence="1 2">
    <name type="scientific">Sphingomonas trueperi</name>
    <dbReference type="NCBI Taxonomy" id="53317"/>
    <lineage>
        <taxon>Bacteria</taxon>
        <taxon>Pseudomonadati</taxon>
        <taxon>Pseudomonadota</taxon>
        <taxon>Alphaproteobacteria</taxon>
        <taxon>Sphingomonadales</taxon>
        <taxon>Sphingomonadaceae</taxon>
        <taxon>Sphingomonas</taxon>
    </lineage>
</organism>
<dbReference type="RefSeq" id="WP_277600104.1">
    <property type="nucleotide sequence ID" value="NZ_BAAADY010000051.1"/>
</dbReference>
<proteinExistence type="predicted"/>
<sequence>MNQAFVAKSRHGSGALQGHFSDFLSALGAILMAAPAAKAT</sequence>
<protein>
    <submittedName>
        <fullName evidence="1">Uncharacterized protein</fullName>
    </submittedName>
</protein>
<name>A0A7X5Y2U5_9SPHN</name>
<dbReference type="EMBL" id="JAATJB010000030">
    <property type="protein sequence ID" value="NJC00059.1"/>
    <property type="molecule type" value="Genomic_DNA"/>
</dbReference>
<evidence type="ECO:0000313" key="2">
    <source>
        <dbReference type="Proteomes" id="UP000531251"/>
    </source>
</evidence>
<comment type="caution">
    <text evidence="1">The sequence shown here is derived from an EMBL/GenBank/DDBJ whole genome shotgun (WGS) entry which is preliminary data.</text>
</comment>
<gene>
    <name evidence="1" type="ORF">GGR89_004408</name>
</gene>
<keyword evidence="2" id="KW-1185">Reference proteome</keyword>